<dbReference type="InterPro" id="IPR036388">
    <property type="entry name" value="WH-like_DNA-bd_sf"/>
</dbReference>
<dbReference type="Pfam" id="PF13280">
    <property type="entry name" value="WYL"/>
    <property type="match status" value="1"/>
</dbReference>
<dbReference type="Proteomes" id="UP001214553">
    <property type="component" value="Chromosome"/>
</dbReference>
<dbReference type="Pfam" id="PF08279">
    <property type="entry name" value="HTH_11"/>
    <property type="match status" value="1"/>
</dbReference>
<evidence type="ECO:0000256" key="1">
    <source>
        <dbReference type="ARBA" id="ARBA00023015"/>
    </source>
</evidence>
<dbReference type="Pfam" id="PF13302">
    <property type="entry name" value="Acetyltransf_3"/>
    <property type="match status" value="1"/>
</dbReference>
<gene>
    <name evidence="6" type="ORF">PU630_09845</name>
</gene>
<dbReference type="InterPro" id="IPR036390">
    <property type="entry name" value="WH_DNA-bd_sf"/>
</dbReference>
<dbReference type="RefSeq" id="WP_275276900.1">
    <property type="nucleotide sequence ID" value="NZ_CP119108.1"/>
</dbReference>
<dbReference type="PROSITE" id="PS52050">
    <property type="entry name" value="WYL"/>
    <property type="match status" value="1"/>
</dbReference>
<dbReference type="InterPro" id="IPR051534">
    <property type="entry name" value="CBASS_pafABC_assoc_protein"/>
</dbReference>
<evidence type="ECO:0000313" key="7">
    <source>
        <dbReference type="Proteomes" id="UP001214553"/>
    </source>
</evidence>
<feature type="domain" description="HTH deoR-type" evidence="4">
    <location>
        <begin position="4"/>
        <end position="63"/>
    </location>
</feature>
<dbReference type="InterPro" id="IPR016181">
    <property type="entry name" value="Acyl_CoA_acyltransferase"/>
</dbReference>
<proteinExistence type="predicted"/>
<feature type="region of interest" description="Disordered" evidence="3">
    <location>
        <begin position="325"/>
        <end position="345"/>
    </location>
</feature>
<evidence type="ECO:0000313" key="6">
    <source>
        <dbReference type="EMBL" id="WEG07562.1"/>
    </source>
</evidence>
<accession>A0ABY8BVL1</accession>
<dbReference type="Gene3D" id="1.10.10.10">
    <property type="entry name" value="Winged helix-like DNA-binding domain superfamily/Winged helix DNA-binding domain"/>
    <property type="match status" value="1"/>
</dbReference>
<dbReference type="SUPFAM" id="SSF46785">
    <property type="entry name" value="Winged helix' DNA-binding domain"/>
    <property type="match status" value="1"/>
</dbReference>
<dbReference type="SUPFAM" id="SSF55729">
    <property type="entry name" value="Acyl-CoA N-acyltransferases (Nat)"/>
    <property type="match status" value="1"/>
</dbReference>
<dbReference type="InterPro" id="IPR000182">
    <property type="entry name" value="GNAT_dom"/>
</dbReference>
<evidence type="ECO:0000256" key="2">
    <source>
        <dbReference type="ARBA" id="ARBA00023163"/>
    </source>
</evidence>
<evidence type="ECO:0000259" key="4">
    <source>
        <dbReference type="PROSITE" id="PS51000"/>
    </source>
</evidence>
<organism evidence="6 7">
    <name type="scientific">Microbacterium horticulturae</name>
    <dbReference type="NCBI Taxonomy" id="3028316"/>
    <lineage>
        <taxon>Bacteria</taxon>
        <taxon>Bacillati</taxon>
        <taxon>Actinomycetota</taxon>
        <taxon>Actinomycetes</taxon>
        <taxon>Micrococcales</taxon>
        <taxon>Microbacteriaceae</taxon>
        <taxon>Microbacterium</taxon>
    </lineage>
</organism>
<dbReference type="InterPro" id="IPR026881">
    <property type="entry name" value="WYL_dom"/>
</dbReference>
<evidence type="ECO:0000259" key="5">
    <source>
        <dbReference type="PROSITE" id="PS51186"/>
    </source>
</evidence>
<dbReference type="PROSITE" id="PS51000">
    <property type="entry name" value="HTH_DEOR_2"/>
    <property type="match status" value="1"/>
</dbReference>
<dbReference type="InterPro" id="IPR001034">
    <property type="entry name" value="DeoR_HTH"/>
</dbReference>
<feature type="domain" description="N-acetyltransferase" evidence="5">
    <location>
        <begin position="356"/>
        <end position="494"/>
    </location>
</feature>
<dbReference type="Gene3D" id="3.40.630.30">
    <property type="match status" value="1"/>
</dbReference>
<protein>
    <submittedName>
        <fullName evidence="6">GNAT family N-acetyltransferase</fullName>
        <ecNumber evidence="6">2.3.1.-</ecNumber>
    </submittedName>
</protein>
<dbReference type="PANTHER" id="PTHR34580:SF3">
    <property type="entry name" value="PROTEIN PAFB"/>
    <property type="match status" value="1"/>
</dbReference>
<dbReference type="PANTHER" id="PTHR34580">
    <property type="match status" value="1"/>
</dbReference>
<dbReference type="PROSITE" id="PS51186">
    <property type="entry name" value="GNAT"/>
    <property type="match status" value="1"/>
</dbReference>
<dbReference type="EMBL" id="CP119108">
    <property type="protein sequence ID" value="WEG07562.1"/>
    <property type="molecule type" value="Genomic_DNA"/>
</dbReference>
<dbReference type="InterPro" id="IPR013196">
    <property type="entry name" value="HTH_11"/>
</dbReference>
<sequence length="517" mass="57383">MADTTARALQLLDLLQSAQLLTVADLAGRLDVDERTVRRDVARLVELGVPVETVRGRYGGYRLAPGERVLPLMFTNEEVVAVYLGLAQLQAESTRPEVAAQTALSKITRALPVADARRINDLLGVMTATSVRTGTAPDPGVMLTLADAVDRGRVLEMRYQGRGIPSTRTVHPSGLIAHEGRWYLVAFDTGAQEERTFRVDRIRTVRATHASFTPSRRLDLESRLLDHFARAQYRWKVALRIRETEERIRLQLPRSVARLEKLDGDGSTTGENGLPWHRVEINAERLDWIPPVLAALDCEVVIERPEELRERVRAVAVRMLQVADGPSPSRRRRSADMPAATRSSPSLRRLCAEDAPAVLAAFESDADMVRQGDVASLADAERYVERLIAPDSPHEPWAVADGDVLVGLVCVTVDDENRNGWFWYWMTDAARGRGWTSRAAATVADWALTVRGLERLELGHRVNNPASGAVARHAGFVKEGTERAKFLIDGRRIDVDTYGRLRSDPRPVFEPLPMAGA</sequence>
<dbReference type="InterPro" id="IPR011991">
    <property type="entry name" value="ArsR-like_HTH"/>
</dbReference>
<keyword evidence="1" id="KW-0805">Transcription regulation</keyword>
<keyword evidence="6" id="KW-0808">Transferase</keyword>
<keyword evidence="7" id="KW-1185">Reference proteome</keyword>
<keyword evidence="2" id="KW-0804">Transcription</keyword>
<dbReference type="SMART" id="SM00420">
    <property type="entry name" value="HTH_DEOR"/>
    <property type="match status" value="1"/>
</dbReference>
<name>A0ABY8BVL1_9MICO</name>
<dbReference type="EC" id="2.3.1.-" evidence="6"/>
<evidence type="ECO:0000256" key="3">
    <source>
        <dbReference type="SAM" id="MobiDB-lite"/>
    </source>
</evidence>
<reference evidence="6 7" key="1">
    <citation type="submission" date="2023-03" db="EMBL/GenBank/DDBJ databases">
        <title>Genome sequence of Microbacterium sp. KACC 23027.</title>
        <authorList>
            <person name="Kim S."/>
            <person name="Heo J."/>
            <person name="Kwon S.-W."/>
        </authorList>
    </citation>
    <scope>NUCLEOTIDE SEQUENCE [LARGE SCALE GENOMIC DNA]</scope>
    <source>
        <strain evidence="6 7">KACC 23027</strain>
    </source>
</reference>
<dbReference type="CDD" id="cd00090">
    <property type="entry name" value="HTH_ARSR"/>
    <property type="match status" value="1"/>
</dbReference>
<dbReference type="GO" id="GO:0016746">
    <property type="term" value="F:acyltransferase activity"/>
    <property type="evidence" value="ECO:0007669"/>
    <property type="project" value="UniProtKB-KW"/>
</dbReference>
<keyword evidence="6" id="KW-0012">Acyltransferase</keyword>